<sequence>MHDLPTTPARAAPPPGALRSATAPGARRTGARLAAAAPRPIFQMAA</sequence>
<protein>
    <submittedName>
        <fullName evidence="2">Uncharacterized protein</fullName>
    </submittedName>
</protein>
<feature type="region of interest" description="Disordered" evidence="1">
    <location>
        <begin position="1"/>
        <end position="46"/>
    </location>
</feature>
<evidence type="ECO:0000313" key="2">
    <source>
        <dbReference type="EMBL" id="SFJ21862.1"/>
    </source>
</evidence>
<organism evidence="2 3">
    <name type="scientific">Albimonas pacifica</name>
    <dbReference type="NCBI Taxonomy" id="1114924"/>
    <lineage>
        <taxon>Bacteria</taxon>
        <taxon>Pseudomonadati</taxon>
        <taxon>Pseudomonadota</taxon>
        <taxon>Alphaproteobacteria</taxon>
        <taxon>Rhodobacterales</taxon>
        <taxon>Paracoccaceae</taxon>
        <taxon>Albimonas</taxon>
    </lineage>
</organism>
<feature type="compositionally biased region" description="Low complexity" evidence="1">
    <location>
        <begin position="1"/>
        <end position="10"/>
    </location>
</feature>
<dbReference type="Proteomes" id="UP000199377">
    <property type="component" value="Unassembled WGS sequence"/>
</dbReference>
<evidence type="ECO:0000256" key="1">
    <source>
        <dbReference type="SAM" id="MobiDB-lite"/>
    </source>
</evidence>
<reference evidence="2 3" key="1">
    <citation type="submission" date="2016-10" db="EMBL/GenBank/DDBJ databases">
        <authorList>
            <person name="de Groot N.N."/>
        </authorList>
    </citation>
    <scope>NUCLEOTIDE SEQUENCE [LARGE SCALE GENOMIC DNA]</scope>
    <source>
        <strain evidence="2 3">CGMCC 1.11030</strain>
    </source>
</reference>
<name>A0A1I3PK41_9RHOB</name>
<dbReference type="EMBL" id="FOQH01000018">
    <property type="protein sequence ID" value="SFJ21862.1"/>
    <property type="molecule type" value="Genomic_DNA"/>
</dbReference>
<dbReference type="AlphaFoldDB" id="A0A1I3PK41"/>
<accession>A0A1I3PK41</accession>
<feature type="compositionally biased region" description="Low complexity" evidence="1">
    <location>
        <begin position="17"/>
        <end position="40"/>
    </location>
</feature>
<proteinExistence type="predicted"/>
<gene>
    <name evidence="2" type="ORF">SAMN05216258_1185</name>
</gene>
<dbReference type="STRING" id="1114924.SAMN05216258_1185"/>
<keyword evidence="3" id="KW-1185">Reference proteome</keyword>
<evidence type="ECO:0000313" key="3">
    <source>
        <dbReference type="Proteomes" id="UP000199377"/>
    </source>
</evidence>